<dbReference type="OrthoDB" id="9806430at2"/>
<protein>
    <recommendedName>
        <fullName evidence="9">Anthranilate phosphoribosyltransferase</fullName>
        <ecNumber evidence="9">2.4.2.18</ecNumber>
    </recommendedName>
</protein>
<keyword evidence="6 9" id="KW-0057">Aromatic amino acid biosynthesis</keyword>
<comment type="caution">
    <text evidence="9">Lacks conserved residue(s) required for the propagation of feature annotation.</text>
</comment>
<evidence type="ECO:0000256" key="4">
    <source>
        <dbReference type="ARBA" id="ARBA00022679"/>
    </source>
</evidence>
<evidence type="ECO:0000256" key="6">
    <source>
        <dbReference type="ARBA" id="ARBA00023141"/>
    </source>
</evidence>
<feature type="binding site" evidence="9">
    <location>
        <begin position="90"/>
        <end position="93"/>
    </location>
    <ligand>
        <name>5-phospho-alpha-D-ribose 1-diphosphate</name>
        <dbReference type="ChEBI" id="CHEBI:58017"/>
    </ligand>
</feature>
<dbReference type="Gene3D" id="1.20.970.10">
    <property type="entry name" value="Transferase, Pyrimidine Nucleoside Phosphorylase, Chain C"/>
    <property type="match status" value="1"/>
</dbReference>
<dbReference type="EC" id="2.4.2.18" evidence="9"/>
<evidence type="ECO:0000256" key="7">
    <source>
        <dbReference type="ARBA" id="ARBA00052328"/>
    </source>
</evidence>
<feature type="binding site" evidence="9">
    <location>
        <position position="226"/>
    </location>
    <ligand>
        <name>Mg(2+)</name>
        <dbReference type="ChEBI" id="CHEBI:18420"/>
        <label>1</label>
    </ligand>
</feature>
<comment type="subunit">
    <text evidence="9">Homodimer.</text>
</comment>
<dbReference type="GO" id="GO:0000287">
    <property type="term" value="F:magnesium ion binding"/>
    <property type="evidence" value="ECO:0007669"/>
    <property type="project" value="UniProtKB-UniRule"/>
</dbReference>
<feature type="binding site" evidence="9">
    <location>
        <position position="225"/>
    </location>
    <ligand>
        <name>Mg(2+)</name>
        <dbReference type="ChEBI" id="CHEBI:18420"/>
        <label>2</label>
    </ligand>
</feature>
<reference evidence="12 13" key="1">
    <citation type="submission" date="2019-03" db="EMBL/GenBank/DDBJ databases">
        <title>Subsurface microbial communities from deep shales in Ohio and West Virginia, USA.</title>
        <authorList>
            <person name="Wrighton K."/>
        </authorList>
    </citation>
    <scope>NUCLEOTIDE SEQUENCE [LARGE SCALE GENOMIC DNA]</scope>
    <source>
        <strain evidence="12 13">MA284_T2</strain>
    </source>
</reference>
<accession>A0A4R6M0P1</accession>
<feature type="binding site" evidence="9">
    <location>
        <position position="80"/>
    </location>
    <ligand>
        <name>anthranilate</name>
        <dbReference type="ChEBI" id="CHEBI:16567"/>
        <label>1</label>
    </ligand>
</feature>
<evidence type="ECO:0000256" key="9">
    <source>
        <dbReference type="HAMAP-Rule" id="MF_00211"/>
    </source>
</evidence>
<keyword evidence="5 9" id="KW-0822">Tryptophan biosynthesis</keyword>
<dbReference type="EMBL" id="SNWX01000002">
    <property type="protein sequence ID" value="TDO94758.1"/>
    <property type="molecule type" value="Genomic_DNA"/>
</dbReference>
<feature type="domain" description="Glycosyl transferase family 3 N-terminal" evidence="11">
    <location>
        <begin position="6"/>
        <end position="65"/>
    </location>
</feature>
<dbReference type="SUPFAM" id="SSF47648">
    <property type="entry name" value="Nucleoside phosphorylase/phosphoribosyltransferase N-terminal domain"/>
    <property type="match status" value="1"/>
</dbReference>
<feature type="binding site" evidence="9">
    <location>
        <position position="226"/>
    </location>
    <ligand>
        <name>Mg(2+)</name>
        <dbReference type="ChEBI" id="CHEBI:18420"/>
        <label>2</label>
    </ligand>
</feature>
<proteinExistence type="inferred from homology"/>
<feature type="binding site" evidence="9">
    <location>
        <position position="92"/>
    </location>
    <ligand>
        <name>Mg(2+)</name>
        <dbReference type="ChEBI" id="CHEBI:18420"/>
        <label>1</label>
    </ligand>
</feature>
<comment type="function">
    <text evidence="9">Catalyzes the transfer of the phosphoribosyl group of 5-phosphorylribose-1-pyrophosphate (PRPP) to anthranilate to yield N-(5'-phosphoribosyl)-anthranilate (PRA).</text>
</comment>
<dbReference type="InterPro" id="IPR017459">
    <property type="entry name" value="Glycosyl_Trfase_fam3_N_dom"/>
</dbReference>
<feature type="binding site" evidence="9">
    <location>
        <position position="120"/>
    </location>
    <ligand>
        <name>5-phospho-alpha-D-ribose 1-diphosphate</name>
        <dbReference type="ChEBI" id="CHEBI:58017"/>
    </ligand>
</feature>
<name>A0A4R6M0P1_9FIRM</name>
<evidence type="ECO:0000259" key="11">
    <source>
        <dbReference type="Pfam" id="PF02885"/>
    </source>
</evidence>
<dbReference type="GO" id="GO:0004048">
    <property type="term" value="F:anthranilate phosphoribosyltransferase activity"/>
    <property type="evidence" value="ECO:0007669"/>
    <property type="project" value="UniProtKB-UniRule"/>
</dbReference>
<keyword evidence="9" id="KW-0460">Magnesium</keyword>
<comment type="catalytic activity">
    <reaction evidence="7 9">
        <text>N-(5-phospho-beta-D-ribosyl)anthranilate + diphosphate = 5-phospho-alpha-D-ribose 1-diphosphate + anthranilate</text>
        <dbReference type="Rhea" id="RHEA:11768"/>
        <dbReference type="ChEBI" id="CHEBI:16567"/>
        <dbReference type="ChEBI" id="CHEBI:18277"/>
        <dbReference type="ChEBI" id="CHEBI:33019"/>
        <dbReference type="ChEBI" id="CHEBI:58017"/>
        <dbReference type="EC" id="2.4.2.18"/>
    </reaction>
</comment>
<dbReference type="GO" id="GO:0005829">
    <property type="term" value="C:cytosol"/>
    <property type="evidence" value="ECO:0007669"/>
    <property type="project" value="TreeGrafter"/>
</dbReference>
<dbReference type="RefSeq" id="WP_133513846.1">
    <property type="nucleotide sequence ID" value="NZ_SNWX01000002.1"/>
</dbReference>
<evidence type="ECO:0000256" key="8">
    <source>
        <dbReference type="ARBA" id="ARBA00061188"/>
    </source>
</evidence>
<dbReference type="HAMAP" id="MF_00211">
    <property type="entry name" value="TrpD"/>
    <property type="match status" value="1"/>
</dbReference>
<evidence type="ECO:0000259" key="10">
    <source>
        <dbReference type="Pfam" id="PF00591"/>
    </source>
</evidence>
<dbReference type="Pfam" id="PF00591">
    <property type="entry name" value="Glycos_transf_3"/>
    <property type="match status" value="1"/>
</dbReference>
<evidence type="ECO:0000256" key="3">
    <source>
        <dbReference type="ARBA" id="ARBA00022676"/>
    </source>
</evidence>
<comment type="similarity">
    <text evidence="9">Belongs to the anthranilate phosphoribosyltransferase family.</text>
</comment>
<evidence type="ECO:0000256" key="5">
    <source>
        <dbReference type="ARBA" id="ARBA00022822"/>
    </source>
</evidence>
<dbReference type="InterPro" id="IPR036320">
    <property type="entry name" value="Glycosyl_Trfase_fam3_N_dom_sf"/>
</dbReference>
<gene>
    <name evidence="9" type="primary">trpD</name>
    <name evidence="12" type="ORF">DFR79_102135</name>
</gene>
<dbReference type="PANTHER" id="PTHR43285">
    <property type="entry name" value="ANTHRANILATE PHOSPHORIBOSYLTRANSFERASE"/>
    <property type="match status" value="1"/>
</dbReference>
<feature type="binding site" evidence="9">
    <location>
        <position position="166"/>
    </location>
    <ligand>
        <name>anthranilate</name>
        <dbReference type="ChEBI" id="CHEBI:16567"/>
        <label>2</label>
    </ligand>
</feature>
<dbReference type="InterPro" id="IPR035902">
    <property type="entry name" value="Nuc_phospho_transferase"/>
</dbReference>
<dbReference type="InterPro" id="IPR000312">
    <property type="entry name" value="Glycosyl_Trfase_fam3"/>
</dbReference>
<evidence type="ECO:0000313" key="12">
    <source>
        <dbReference type="EMBL" id="TDO94758.1"/>
    </source>
</evidence>
<feature type="binding site" evidence="9">
    <location>
        <begin position="108"/>
        <end position="116"/>
    </location>
    <ligand>
        <name>5-phospho-alpha-D-ribose 1-diphosphate</name>
        <dbReference type="ChEBI" id="CHEBI:58017"/>
    </ligand>
</feature>
<dbReference type="Proteomes" id="UP000295064">
    <property type="component" value="Unassembled WGS sequence"/>
</dbReference>
<dbReference type="UniPathway" id="UPA00035">
    <property type="reaction ID" value="UER00041"/>
</dbReference>
<keyword evidence="3 9" id="KW-0328">Glycosyltransferase</keyword>
<dbReference type="AlphaFoldDB" id="A0A4R6M0P1"/>
<comment type="similarity">
    <text evidence="8">In the C-terminal section; belongs to the anthranilate phosphoribosyltransferase family.</text>
</comment>
<comment type="pathway">
    <text evidence="1 9">Amino-acid biosynthesis; L-tryptophan biosynthesis; L-tryptophan from chorismate: step 2/5.</text>
</comment>
<evidence type="ECO:0000256" key="1">
    <source>
        <dbReference type="ARBA" id="ARBA00004907"/>
    </source>
</evidence>
<feature type="binding site" evidence="9">
    <location>
        <position position="111"/>
    </location>
    <ligand>
        <name>anthranilate</name>
        <dbReference type="ChEBI" id="CHEBI:16567"/>
        <label>1</label>
    </ligand>
</feature>
<keyword evidence="4 9" id="KW-0808">Transferase</keyword>
<feature type="binding site" evidence="9">
    <location>
        <begin position="83"/>
        <end position="84"/>
    </location>
    <ligand>
        <name>5-phospho-alpha-D-ribose 1-diphosphate</name>
        <dbReference type="ChEBI" id="CHEBI:58017"/>
    </ligand>
</feature>
<dbReference type="PANTHER" id="PTHR43285:SF2">
    <property type="entry name" value="ANTHRANILATE PHOSPHORIBOSYLTRANSFERASE"/>
    <property type="match status" value="1"/>
</dbReference>
<dbReference type="InterPro" id="IPR005940">
    <property type="entry name" value="Anthranilate_Pribosyl_Tfrase"/>
</dbReference>
<keyword evidence="9" id="KW-0479">Metal-binding</keyword>
<dbReference type="SUPFAM" id="SSF52418">
    <property type="entry name" value="Nucleoside phosphorylase/phosphoribosyltransferase catalytic domain"/>
    <property type="match status" value="1"/>
</dbReference>
<evidence type="ECO:0000256" key="2">
    <source>
        <dbReference type="ARBA" id="ARBA00022605"/>
    </source>
</evidence>
<feature type="binding site" evidence="9">
    <location>
        <position position="80"/>
    </location>
    <ligand>
        <name>5-phospho-alpha-D-ribose 1-diphosphate</name>
        <dbReference type="ChEBI" id="CHEBI:58017"/>
    </ligand>
</feature>
<dbReference type="FunFam" id="3.40.1030.10:FF:000002">
    <property type="entry name" value="Anthranilate phosphoribosyltransferase"/>
    <property type="match status" value="1"/>
</dbReference>
<feature type="domain" description="Glycosyl transferase family 3" evidence="10">
    <location>
        <begin position="74"/>
        <end position="324"/>
    </location>
</feature>
<organism evidence="12 13">
    <name type="scientific">Halanaerobium saccharolyticum</name>
    <dbReference type="NCBI Taxonomy" id="43595"/>
    <lineage>
        <taxon>Bacteria</taxon>
        <taxon>Bacillati</taxon>
        <taxon>Bacillota</taxon>
        <taxon>Clostridia</taxon>
        <taxon>Halanaerobiales</taxon>
        <taxon>Halanaerobiaceae</taxon>
        <taxon>Halanaerobium</taxon>
    </lineage>
</organism>
<dbReference type="Gene3D" id="3.40.1030.10">
    <property type="entry name" value="Nucleoside phosphorylase/phosphoribosyltransferase catalytic domain"/>
    <property type="match status" value="1"/>
</dbReference>
<comment type="caution">
    <text evidence="12">The sequence shown here is derived from an EMBL/GenBank/DDBJ whole genome shotgun (WGS) entry which is preliminary data.</text>
</comment>
<sequence>MFNKHLDKVVSGKDLSLAEMEEAMSMVMEGKTTDSQLAGFLVGLRMKGETIDEITGAASVMRNKAAEVKTEARDLIDSCGTGGDEKGTFNISTTTALVMAAGGLNVAKHGNRSVSSKSGSADLLEALGVKIDLSPESAGRCLDEIGISFLFAPHFHQAMKYAVGPRKELGLRTIFNILGPLTNPAKADYQVLGVYKEELVLPLAHVLKNLGLKSAMVVHGAGGVDELSLAGENKTAYLKDGEVREYNFSAEDAGLEAAPLESILGGEPEVNKEITLDILKGKKGPKRDVILLNSAAAFLVEDKVKTLQEGVKLAAELIDSGKAMQKLEELIQCSNSLDNSSSDNNSRAVS</sequence>
<dbReference type="Pfam" id="PF02885">
    <property type="entry name" value="Glycos_trans_3N"/>
    <property type="match status" value="1"/>
</dbReference>
<feature type="binding site" evidence="9">
    <location>
        <position position="88"/>
    </location>
    <ligand>
        <name>5-phospho-alpha-D-ribose 1-diphosphate</name>
        <dbReference type="ChEBI" id="CHEBI:58017"/>
    </ligand>
</feature>
<dbReference type="NCBIfam" id="TIGR01245">
    <property type="entry name" value="trpD"/>
    <property type="match status" value="1"/>
</dbReference>
<evidence type="ECO:0000313" key="13">
    <source>
        <dbReference type="Proteomes" id="UP000295064"/>
    </source>
</evidence>
<dbReference type="GO" id="GO:0000162">
    <property type="term" value="P:L-tryptophan biosynthetic process"/>
    <property type="evidence" value="ECO:0007669"/>
    <property type="project" value="UniProtKB-UniRule"/>
</dbReference>
<keyword evidence="2 9" id="KW-0028">Amino-acid biosynthesis</keyword>
<comment type="cofactor">
    <cofactor evidence="9">
        <name>Mg(2+)</name>
        <dbReference type="ChEBI" id="CHEBI:18420"/>
    </cofactor>
    <text evidence="9">Binds 2 magnesium ions per monomer.</text>
</comment>